<gene>
    <name evidence="1" type="ORF">BDD16_004161</name>
</gene>
<name>A0A7Y9ULV7_9BURK</name>
<evidence type="ECO:0000313" key="2">
    <source>
        <dbReference type="Proteomes" id="UP000518288"/>
    </source>
</evidence>
<keyword evidence="2" id="KW-1185">Reference proteome</keyword>
<evidence type="ECO:0000313" key="1">
    <source>
        <dbReference type="EMBL" id="NYG35175.1"/>
    </source>
</evidence>
<organism evidence="1 2">
    <name type="scientific">Sphaerotilus montanus</name>
    <dbReference type="NCBI Taxonomy" id="522889"/>
    <lineage>
        <taxon>Bacteria</taxon>
        <taxon>Pseudomonadati</taxon>
        <taxon>Pseudomonadota</taxon>
        <taxon>Betaproteobacteria</taxon>
        <taxon>Burkholderiales</taxon>
        <taxon>Sphaerotilaceae</taxon>
        <taxon>Sphaerotilus</taxon>
    </lineage>
</organism>
<protein>
    <submittedName>
        <fullName evidence="1">Uncharacterized protein</fullName>
    </submittedName>
</protein>
<dbReference type="AlphaFoldDB" id="A0A7Y9ULV7"/>
<accession>A0A7Y9ULV7</accession>
<sequence>MSVFSSPAPERTKDPVRSIGVNAWLITCTAERTRTRARHGRARWCLSAGLRRKPATTRPLRALA</sequence>
<reference evidence="1 2" key="1">
    <citation type="submission" date="2020-07" db="EMBL/GenBank/DDBJ databases">
        <title>Genomic Encyclopedia of Archaeal and Bacterial Type Strains, Phase II (KMG-II): from individual species to whole genera.</title>
        <authorList>
            <person name="Goeker M."/>
        </authorList>
    </citation>
    <scope>NUCLEOTIDE SEQUENCE [LARGE SCALE GENOMIC DNA]</scope>
    <source>
        <strain evidence="1 2">DSM 21226</strain>
    </source>
</reference>
<comment type="caution">
    <text evidence="1">The sequence shown here is derived from an EMBL/GenBank/DDBJ whole genome shotgun (WGS) entry which is preliminary data.</text>
</comment>
<proteinExistence type="predicted"/>
<dbReference type="Proteomes" id="UP000518288">
    <property type="component" value="Unassembled WGS sequence"/>
</dbReference>
<dbReference type="EMBL" id="JACCFH010000001">
    <property type="protein sequence ID" value="NYG35175.1"/>
    <property type="molecule type" value="Genomic_DNA"/>
</dbReference>
<dbReference type="RefSeq" id="WP_179635718.1">
    <property type="nucleotide sequence ID" value="NZ_CAXYYM010000086.1"/>
</dbReference>